<dbReference type="EMBL" id="JAPUFD010000004">
    <property type="protein sequence ID" value="MDI1487031.1"/>
    <property type="molecule type" value="Genomic_DNA"/>
</dbReference>
<comment type="caution">
    <text evidence="3">The sequence shown here is derived from an EMBL/GenBank/DDBJ whole genome shotgun (WGS) entry which is preliminary data.</text>
</comment>
<feature type="compositionally biased region" description="Basic and acidic residues" evidence="1">
    <location>
        <begin position="245"/>
        <end position="255"/>
    </location>
</feature>
<keyword evidence="2" id="KW-1133">Transmembrane helix</keyword>
<keyword evidence="2" id="KW-0812">Transmembrane</keyword>
<evidence type="ECO:0000256" key="1">
    <source>
        <dbReference type="SAM" id="MobiDB-lite"/>
    </source>
</evidence>
<gene>
    <name evidence="3" type="ORF">OHK93_006294</name>
</gene>
<evidence type="ECO:0008006" key="5">
    <source>
        <dbReference type="Google" id="ProtNLM"/>
    </source>
</evidence>
<evidence type="ECO:0000313" key="4">
    <source>
        <dbReference type="Proteomes" id="UP001161017"/>
    </source>
</evidence>
<accession>A0AA43QL98</accession>
<reference evidence="3" key="1">
    <citation type="journal article" date="2023" name="Genome Biol. Evol.">
        <title>First Whole Genome Sequence and Flow Cytometry Genome Size Data for the Lichen-Forming Fungus Ramalina farinacea (Ascomycota).</title>
        <authorList>
            <person name="Llewellyn T."/>
            <person name="Mian S."/>
            <person name="Hill R."/>
            <person name="Leitch I.J."/>
            <person name="Gaya E."/>
        </authorList>
    </citation>
    <scope>NUCLEOTIDE SEQUENCE</scope>
    <source>
        <strain evidence="3">LIQ254RAFAR</strain>
    </source>
</reference>
<dbReference type="PANTHER" id="PTHR35041:SF3">
    <property type="entry name" value="FORMYLMETHIONINE DEFORMYLASE-LIKE PROTEIN"/>
    <property type="match status" value="1"/>
</dbReference>
<dbReference type="AlphaFoldDB" id="A0AA43QL98"/>
<feature type="compositionally biased region" description="Polar residues" evidence="1">
    <location>
        <begin position="230"/>
        <end position="243"/>
    </location>
</feature>
<keyword evidence="2" id="KW-0472">Membrane</keyword>
<feature type="transmembrane region" description="Helical" evidence="2">
    <location>
        <begin position="96"/>
        <end position="119"/>
    </location>
</feature>
<keyword evidence="4" id="KW-1185">Reference proteome</keyword>
<proteinExistence type="predicted"/>
<evidence type="ECO:0000313" key="3">
    <source>
        <dbReference type="EMBL" id="MDI1487031.1"/>
    </source>
</evidence>
<organism evidence="3 4">
    <name type="scientific">Ramalina farinacea</name>
    <dbReference type="NCBI Taxonomy" id="258253"/>
    <lineage>
        <taxon>Eukaryota</taxon>
        <taxon>Fungi</taxon>
        <taxon>Dikarya</taxon>
        <taxon>Ascomycota</taxon>
        <taxon>Pezizomycotina</taxon>
        <taxon>Lecanoromycetes</taxon>
        <taxon>OSLEUM clade</taxon>
        <taxon>Lecanoromycetidae</taxon>
        <taxon>Lecanorales</taxon>
        <taxon>Lecanorineae</taxon>
        <taxon>Ramalinaceae</taxon>
        <taxon>Ramalina</taxon>
    </lineage>
</organism>
<dbReference type="Proteomes" id="UP001161017">
    <property type="component" value="Unassembled WGS sequence"/>
</dbReference>
<feature type="region of interest" description="Disordered" evidence="1">
    <location>
        <begin position="199"/>
        <end position="257"/>
    </location>
</feature>
<sequence length="273" mass="30065">MRTILATTKELAFLGKWRPDDGNGWAYPGLVNPSPSDTNADLKSTLERLFQNYTISLLAEPLFQPNYSSHFAPPNSTNVSLPIFHNIYTYDRETLWISYGLSIFFTTLAATAGIIAVLLNGASYSNNFSTIVRVARTADLSTEILDKERDGFGRDPLPKYLKHARLNMSGGADGVAAASAAGGANTDEEPLVELVERRPVAEDEQSSIATRTEMDQSRGSVSVEELRSPFMSQRSIGSRSSVGTREMDLSHRDISAEEQQSFFISRRSIESVD</sequence>
<evidence type="ECO:0000256" key="2">
    <source>
        <dbReference type="SAM" id="Phobius"/>
    </source>
</evidence>
<dbReference type="PANTHER" id="PTHR35041">
    <property type="entry name" value="MEDIATOR OF RNA POLYMERASE II TRANSCRIPTION SUBUNIT 1"/>
    <property type="match status" value="1"/>
</dbReference>
<name>A0AA43QL98_9LECA</name>
<protein>
    <recommendedName>
        <fullName evidence="5">Transmembrane protein</fullName>
    </recommendedName>
</protein>